<name>A0A4Y2PDH6_ARAVE</name>
<dbReference type="Gene3D" id="3.40.50.1010">
    <property type="entry name" value="5'-nuclease"/>
    <property type="match status" value="1"/>
</dbReference>
<sequence>MRKGTKSSMFSTFTPTKIDAVHGKSNFAVVDGGCLLHKVVWQRNMNFGDISKSYLTYLQTHYGSNVAVVFDGYPSDVNGKSTKSAERIRRANLHSSHEIIFNEATCPEISQEQFLANERNKVRFIDILKKFLQKANVTVKQAVEDADVLIVATVVSVKSQYDNIFVVGEDIDFLVLLAGLAPMKENFHFRKCGKGRTLDVLYSTKSFKYKFSRMILFIHAFSGCDTTSALFGHGKTKFCFLLEKNRHLEEKIQVFFNSEATIDQVVKAGETFLIHLYGGNPRTSACDLNHLRYTLFTQSATKTRSTLARLPPTVDAARFHTLRSYLQVQKWLGHEKNPLEWGSAPIRFGLSPRKMERDATPESLLKIISCNCKKGCKNACGCRKAGLISSLCTCSLGEACENVSDTSLHEGSIEDEDDTPSSINNFVYEDIEDLNLQLDEEDKEQQTELEDFRPGPSKRQKL</sequence>
<dbReference type="Proteomes" id="UP000499080">
    <property type="component" value="Unassembled WGS sequence"/>
</dbReference>
<dbReference type="EMBL" id="BGPR01011177">
    <property type="protein sequence ID" value="GBN49995.1"/>
    <property type="molecule type" value="Genomic_DNA"/>
</dbReference>
<feature type="compositionally biased region" description="Basic and acidic residues" evidence="1">
    <location>
        <begin position="444"/>
        <end position="453"/>
    </location>
</feature>
<reference evidence="2 3" key="1">
    <citation type="journal article" date="2019" name="Sci. Rep.">
        <title>Orb-weaving spider Araneus ventricosus genome elucidates the spidroin gene catalogue.</title>
        <authorList>
            <person name="Kono N."/>
            <person name="Nakamura H."/>
            <person name="Ohtoshi R."/>
            <person name="Moran D.A.P."/>
            <person name="Shinohara A."/>
            <person name="Yoshida Y."/>
            <person name="Fujiwara M."/>
            <person name="Mori M."/>
            <person name="Tomita M."/>
            <person name="Arakawa K."/>
        </authorList>
    </citation>
    <scope>NUCLEOTIDE SEQUENCE [LARGE SCALE GENOMIC DNA]</scope>
</reference>
<comment type="caution">
    <text evidence="2">The sequence shown here is derived from an EMBL/GenBank/DDBJ whole genome shotgun (WGS) entry which is preliminary data.</text>
</comment>
<dbReference type="PANTHER" id="PTHR46704">
    <property type="entry name" value="CXC DOMAIN-CONTAINING PROTEIN-RELATED"/>
    <property type="match status" value="1"/>
</dbReference>
<feature type="region of interest" description="Disordered" evidence="1">
    <location>
        <begin position="441"/>
        <end position="462"/>
    </location>
</feature>
<dbReference type="InterPro" id="IPR029060">
    <property type="entry name" value="PIN-like_dom_sf"/>
</dbReference>
<gene>
    <name evidence="2" type="ORF">AVEN_136313_1</name>
</gene>
<evidence type="ECO:0000313" key="2">
    <source>
        <dbReference type="EMBL" id="GBN49995.1"/>
    </source>
</evidence>
<keyword evidence="3" id="KW-1185">Reference proteome</keyword>
<dbReference type="SUPFAM" id="SSF88723">
    <property type="entry name" value="PIN domain-like"/>
    <property type="match status" value="1"/>
</dbReference>
<accession>A0A4Y2PDH6</accession>
<evidence type="ECO:0008006" key="4">
    <source>
        <dbReference type="Google" id="ProtNLM"/>
    </source>
</evidence>
<protein>
    <recommendedName>
        <fullName evidence="4">Tesmin/TSO1-like CXC domain-containing protein</fullName>
    </recommendedName>
</protein>
<evidence type="ECO:0000313" key="3">
    <source>
        <dbReference type="Proteomes" id="UP000499080"/>
    </source>
</evidence>
<dbReference type="PANTHER" id="PTHR46704:SF1">
    <property type="entry name" value="TELOMERE LENGTH REGULATION PROTEIN TEL2 HOMOLOG"/>
    <property type="match status" value="1"/>
</dbReference>
<proteinExistence type="predicted"/>
<dbReference type="AlphaFoldDB" id="A0A4Y2PDH6"/>
<evidence type="ECO:0000256" key="1">
    <source>
        <dbReference type="SAM" id="MobiDB-lite"/>
    </source>
</evidence>
<organism evidence="2 3">
    <name type="scientific">Araneus ventricosus</name>
    <name type="common">Orbweaver spider</name>
    <name type="synonym">Epeira ventricosa</name>
    <dbReference type="NCBI Taxonomy" id="182803"/>
    <lineage>
        <taxon>Eukaryota</taxon>
        <taxon>Metazoa</taxon>
        <taxon>Ecdysozoa</taxon>
        <taxon>Arthropoda</taxon>
        <taxon>Chelicerata</taxon>
        <taxon>Arachnida</taxon>
        <taxon>Araneae</taxon>
        <taxon>Araneomorphae</taxon>
        <taxon>Entelegynae</taxon>
        <taxon>Araneoidea</taxon>
        <taxon>Araneidae</taxon>
        <taxon>Araneus</taxon>
    </lineage>
</organism>